<dbReference type="PANTHER" id="PTHR44196:SF2">
    <property type="entry name" value="SHORT-CHAIN DEHYDROGENASE-RELATED"/>
    <property type="match status" value="1"/>
</dbReference>
<dbReference type="PROSITE" id="PS00061">
    <property type="entry name" value="ADH_SHORT"/>
    <property type="match status" value="1"/>
</dbReference>
<dbReference type="CDD" id="cd05233">
    <property type="entry name" value="SDR_c"/>
    <property type="match status" value="1"/>
</dbReference>
<dbReference type="PANTHER" id="PTHR44196">
    <property type="entry name" value="DEHYDROGENASE/REDUCTASE SDR FAMILY MEMBER 7B"/>
    <property type="match status" value="1"/>
</dbReference>
<dbReference type="SUPFAM" id="SSF51735">
    <property type="entry name" value="NAD(P)-binding Rossmann-fold domains"/>
    <property type="match status" value="1"/>
</dbReference>
<dbReference type="PIRSF" id="PIRSF000126">
    <property type="entry name" value="11-beta-HSD1"/>
    <property type="match status" value="1"/>
</dbReference>
<dbReference type="EMBL" id="CABFNB010000166">
    <property type="protein sequence ID" value="VTZ66006.1"/>
    <property type="molecule type" value="Genomic_DNA"/>
</dbReference>
<organism evidence="4">
    <name type="scientific">Sinorhizobium medicae</name>
    <dbReference type="NCBI Taxonomy" id="110321"/>
    <lineage>
        <taxon>Bacteria</taxon>
        <taxon>Pseudomonadati</taxon>
        <taxon>Pseudomonadota</taxon>
        <taxon>Alphaproteobacteria</taxon>
        <taxon>Hyphomicrobiales</taxon>
        <taxon>Rhizobiaceae</taxon>
        <taxon>Sinorhizobium/Ensifer group</taxon>
        <taxon>Sinorhizobium</taxon>
    </lineage>
</organism>
<dbReference type="GO" id="GO:0016491">
    <property type="term" value="F:oxidoreductase activity"/>
    <property type="evidence" value="ECO:0007669"/>
    <property type="project" value="UniProtKB-KW"/>
</dbReference>
<dbReference type="AlphaFoldDB" id="A0A508X876"/>
<dbReference type="Pfam" id="PF00106">
    <property type="entry name" value="adh_short"/>
    <property type="match status" value="1"/>
</dbReference>
<protein>
    <submittedName>
        <fullName evidence="4">Short-chain dehydrogenase/reductase SDR</fullName>
    </submittedName>
</protein>
<proteinExistence type="inferred from homology"/>
<evidence type="ECO:0000313" key="4">
    <source>
        <dbReference type="EMBL" id="VTZ66006.1"/>
    </source>
</evidence>
<dbReference type="InterPro" id="IPR002347">
    <property type="entry name" value="SDR_fam"/>
</dbReference>
<dbReference type="RefSeq" id="WP_011970389.1">
    <property type="nucleotide sequence ID" value="NZ_CABFNB010000166.1"/>
</dbReference>
<dbReference type="GO" id="GO:0016020">
    <property type="term" value="C:membrane"/>
    <property type="evidence" value="ECO:0007669"/>
    <property type="project" value="TreeGrafter"/>
</dbReference>
<dbReference type="PRINTS" id="PR00081">
    <property type="entry name" value="GDHRDH"/>
</dbReference>
<reference evidence="4" key="1">
    <citation type="submission" date="2019-06" db="EMBL/GenBank/DDBJ databases">
        <authorList>
            <person name="Le Quere A."/>
            <person name="Colella S."/>
        </authorList>
    </citation>
    <scope>NUCLEOTIDE SEQUENCE</scope>
    <source>
        <strain evidence="4">EmedicaeMD41</strain>
    </source>
</reference>
<dbReference type="OMA" id="YTEIGEC"/>
<gene>
    <name evidence="4" type="ORF">EMEDMD4_940034</name>
</gene>
<evidence type="ECO:0000256" key="3">
    <source>
        <dbReference type="RuleBase" id="RU000363"/>
    </source>
</evidence>
<dbReference type="PRINTS" id="PR00080">
    <property type="entry name" value="SDRFAMILY"/>
</dbReference>
<evidence type="ECO:0000256" key="2">
    <source>
        <dbReference type="ARBA" id="ARBA00023002"/>
    </source>
</evidence>
<keyword evidence="2" id="KW-0560">Oxidoreductase</keyword>
<dbReference type="Gene3D" id="3.40.50.720">
    <property type="entry name" value="NAD(P)-binding Rossmann-like Domain"/>
    <property type="match status" value="1"/>
</dbReference>
<accession>A0A508X876</accession>
<comment type="similarity">
    <text evidence="1 3">Belongs to the short-chain dehydrogenases/reductases (SDR) family.</text>
</comment>
<dbReference type="InterPro" id="IPR036291">
    <property type="entry name" value="NAD(P)-bd_dom_sf"/>
</dbReference>
<name>A0A508X876_9HYPH</name>
<sequence length="269" mass="28650">MTIIGKGTALITGASSGLGAIYADRLARRGYDLVLVARNQDALSRVAKDLSSSTGRKVTTIRADLAQRDDLLKVEGILRSDPTITMLVNNAGVGAVEPLLMSDVEAMERMIKVNVTALTRLVYAAAPSFAARDNGTIINMASALGIAPEILNGVYGATKAFVIALTFSLQKEFADKNIRIQAVLPGAVETPFWDASGGSLDRLPTDIVMKPEDTVDAALAGLDMGELITLPSVPDENDWNAYEAARQKLMQNLSRSIPASRYHVPAAAH</sequence>
<evidence type="ECO:0000256" key="1">
    <source>
        <dbReference type="ARBA" id="ARBA00006484"/>
    </source>
</evidence>
<dbReference type="Proteomes" id="UP000507954">
    <property type="component" value="Unassembled WGS sequence"/>
</dbReference>
<dbReference type="InterPro" id="IPR020904">
    <property type="entry name" value="Sc_DH/Rdtase_CS"/>
</dbReference>